<proteinExistence type="predicted"/>
<feature type="compositionally biased region" description="Basic and acidic residues" evidence="1">
    <location>
        <begin position="28"/>
        <end position="41"/>
    </location>
</feature>
<protein>
    <submittedName>
        <fullName evidence="2">Uncharacterized protein</fullName>
    </submittedName>
</protein>
<feature type="compositionally biased region" description="Basic and acidic residues" evidence="1">
    <location>
        <begin position="1"/>
        <end position="11"/>
    </location>
</feature>
<dbReference type="EMBL" id="AORZ01000038">
    <property type="protein sequence ID" value="EME99869.1"/>
    <property type="molecule type" value="Genomic_DNA"/>
</dbReference>
<dbReference type="STRING" id="1223523.H340_14166"/>
<gene>
    <name evidence="2" type="ORF">H340_14166</name>
</gene>
<reference evidence="2 3" key="1">
    <citation type="journal article" date="2013" name="Genome Announc.">
        <title>Whole-Genome Shotgun Assembly and Analysis of the Genome of Streptomyces mobaraensis DSM 40847, a Strain for Industrial Production of Microbial Transglutaminase.</title>
        <authorList>
            <person name="Yang H."/>
            <person name="He T."/>
            <person name="Wu W."/>
            <person name="Zhu W."/>
            <person name="Lu B."/>
            <person name="Sun W."/>
        </authorList>
    </citation>
    <scope>NUCLEOTIDE SEQUENCE [LARGE SCALE GENOMIC DNA]</scope>
    <source>
        <strain evidence="2 3">DSM 40847</strain>
    </source>
</reference>
<comment type="caution">
    <text evidence="2">The sequence shown here is derived from an EMBL/GenBank/DDBJ whole genome shotgun (WGS) entry which is preliminary data.</text>
</comment>
<organism evidence="2 3">
    <name type="scientific">Streptomyces mobaraensis (strain ATCC 29032 / DSM 40847 / JCM 4168 / NBRC 13819 / NCIMB 11159 / IPCR 16-22)</name>
    <dbReference type="NCBI Taxonomy" id="1223523"/>
    <lineage>
        <taxon>Bacteria</taxon>
        <taxon>Bacillati</taxon>
        <taxon>Actinomycetota</taxon>
        <taxon>Actinomycetes</taxon>
        <taxon>Kitasatosporales</taxon>
        <taxon>Streptomycetaceae</taxon>
        <taxon>Streptomyces</taxon>
    </lineage>
</organism>
<evidence type="ECO:0000313" key="2">
    <source>
        <dbReference type="EMBL" id="EME99869.1"/>
    </source>
</evidence>
<name>M3BJW4_STRM1</name>
<dbReference type="RefSeq" id="WP_004944959.1">
    <property type="nucleotide sequence ID" value="NZ_AORZ01000038.1"/>
</dbReference>
<feature type="region of interest" description="Disordered" evidence="1">
    <location>
        <begin position="1"/>
        <end position="69"/>
    </location>
</feature>
<dbReference type="AlphaFoldDB" id="M3BJW4"/>
<dbReference type="Proteomes" id="UP000011740">
    <property type="component" value="Unassembled WGS sequence"/>
</dbReference>
<evidence type="ECO:0000256" key="1">
    <source>
        <dbReference type="SAM" id="MobiDB-lite"/>
    </source>
</evidence>
<feature type="compositionally biased region" description="Basic and acidic residues" evidence="1">
    <location>
        <begin position="54"/>
        <end position="69"/>
    </location>
</feature>
<evidence type="ECO:0000313" key="3">
    <source>
        <dbReference type="Proteomes" id="UP000011740"/>
    </source>
</evidence>
<sequence length="69" mass="7674">MTDKDAPEHQAGKPRTAAEEAVEELVELTERPDRRHERDAADAMTPNPGAQESVQRERRGGARPARDRG</sequence>
<dbReference type="PATRIC" id="fig|1223523.3.peg.2897"/>
<accession>M3BJW4</accession>